<feature type="compositionally biased region" description="Polar residues" evidence="8">
    <location>
        <begin position="85"/>
        <end position="108"/>
    </location>
</feature>
<dbReference type="EMBL" id="DS268412">
    <property type="protein sequence ID" value="EFP05801.1"/>
    <property type="molecule type" value="Genomic_DNA"/>
</dbReference>
<dbReference type="GO" id="GO:0008053">
    <property type="term" value="P:mitochondrial fusion"/>
    <property type="evidence" value="ECO:0007669"/>
    <property type="project" value="InterPro"/>
</dbReference>
<feature type="region of interest" description="Disordered" evidence="8">
    <location>
        <begin position="61"/>
        <end position="110"/>
    </location>
</feature>
<evidence type="ECO:0000256" key="8">
    <source>
        <dbReference type="SAM" id="MobiDB-lite"/>
    </source>
</evidence>
<keyword evidence="7 9" id="KW-0472">Membrane</keyword>
<dbReference type="eggNOG" id="KOG3831">
    <property type="taxonomic scope" value="Eukaryota"/>
</dbReference>
<evidence type="ECO:0000256" key="1">
    <source>
        <dbReference type="ARBA" id="ARBA00004294"/>
    </source>
</evidence>
<accession>E3LNG5</accession>
<proteinExistence type="inferred from homology"/>
<dbReference type="InterPro" id="IPR019392">
    <property type="entry name" value="Miga"/>
</dbReference>
<protein>
    <submittedName>
        <fullName evidence="10">Uncharacterized protein</fullName>
    </submittedName>
</protein>
<dbReference type="HOGENOM" id="CLU_031519_3_0_1"/>
<dbReference type="STRING" id="31234.E3LNG5"/>
<dbReference type="AlphaFoldDB" id="E3LNG5"/>
<keyword evidence="5 9" id="KW-1133">Transmembrane helix</keyword>
<feature type="transmembrane region" description="Helical" evidence="9">
    <location>
        <begin position="23"/>
        <end position="41"/>
    </location>
</feature>
<dbReference type="InParanoid" id="E3LNG5"/>
<dbReference type="PANTHER" id="PTHR21508">
    <property type="entry name" value="MITOGUARDIN"/>
    <property type="match status" value="1"/>
</dbReference>
<organism evidence="11">
    <name type="scientific">Caenorhabditis remanei</name>
    <name type="common">Caenorhabditis vulgaris</name>
    <dbReference type="NCBI Taxonomy" id="31234"/>
    <lineage>
        <taxon>Eukaryota</taxon>
        <taxon>Metazoa</taxon>
        <taxon>Ecdysozoa</taxon>
        <taxon>Nematoda</taxon>
        <taxon>Chromadorea</taxon>
        <taxon>Rhabditida</taxon>
        <taxon>Rhabditina</taxon>
        <taxon>Rhabditomorpha</taxon>
        <taxon>Rhabditoidea</taxon>
        <taxon>Rhabditidae</taxon>
        <taxon>Peloderinae</taxon>
        <taxon>Caenorhabditis</taxon>
    </lineage>
</organism>
<comment type="similarity">
    <text evidence="2">Belongs to the mitoguardin family.</text>
</comment>
<evidence type="ECO:0000256" key="7">
    <source>
        <dbReference type="ARBA" id="ARBA00023136"/>
    </source>
</evidence>
<evidence type="ECO:0000256" key="6">
    <source>
        <dbReference type="ARBA" id="ARBA00023128"/>
    </source>
</evidence>
<dbReference type="FunCoup" id="E3LNG5">
    <property type="interactions" value="1691"/>
</dbReference>
<evidence type="ECO:0000256" key="3">
    <source>
        <dbReference type="ARBA" id="ARBA00022692"/>
    </source>
</evidence>
<evidence type="ECO:0000313" key="11">
    <source>
        <dbReference type="Proteomes" id="UP000008281"/>
    </source>
</evidence>
<keyword evidence="4" id="KW-1000">Mitochondrion outer membrane</keyword>
<dbReference type="Proteomes" id="UP000008281">
    <property type="component" value="Unassembled WGS sequence"/>
</dbReference>
<keyword evidence="3 9" id="KW-0812">Transmembrane</keyword>
<name>E3LNG5_CAERE</name>
<keyword evidence="6" id="KW-0496">Mitochondrion</keyword>
<evidence type="ECO:0000256" key="5">
    <source>
        <dbReference type="ARBA" id="ARBA00022989"/>
    </source>
</evidence>
<reference evidence="10" key="1">
    <citation type="submission" date="2007-07" db="EMBL/GenBank/DDBJ databases">
        <title>PCAP assembly of the Caenorhabditis remanei genome.</title>
        <authorList>
            <consortium name="The Caenorhabditis remanei Sequencing Consortium"/>
            <person name="Wilson R.K."/>
        </authorList>
    </citation>
    <scope>NUCLEOTIDE SEQUENCE [LARGE SCALE GENOMIC DNA]</scope>
    <source>
        <strain evidence="10">PB4641</strain>
    </source>
</reference>
<gene>
    <name evidence="10" type="ORF">CRE_27408</name>
</gene>
<dbReference type="GO" id="GO:0005741">
    <property type="term" value="C:mitochondrial outer membrane"/>
    <property type="evidence" value="ECO:0007669"/>
    <property type="project" value="UniProtKB-SubCell"/>
</dbReference>
<comment type="subcellular location">
    <subcellularLocation>
        <location evidence="1">Mitochondrion outer membrane</location>
    </subcellularLocation>
</comment>
<dbReference type="OrthoDB" id="8880065at2759"/>
<evidence type="ECO:0000256" key="4">
    <source>
        <dbReference type="ARBA" id="ARBA00022787"/>
    </source>
</evidence>
<evidence type="ECO:0000256" key="9">
    <source>
        <dbReference type="SAM" id="Phobius"/>
    </source>
</evidence>
<sequence>MTSHLMQGLPGGLKISEIVTKRTVLSVAAGIGIGIVFANFVRYWRQRRELRIPQSIADEAPKDVETIIPQPPSLRRSHSGRGMRPSSSQGERSLRNSVRQNSQRSLSMNPIEADISNGQELCTDLRKTIERVHHNLEMVKNRSSKDMERSIKIEGILRGLKQVEEEITLLIPQMEDFRDDNVEFYSVSGGSGYAGSVRTGRSRTLSVLSDDSFRSAVEEFACDIDDIDFVSEAANLEKEDLRFLDEGMKAALNGEVKYRKSRMDFCNCESETDFAAKLYCVRQALTNALKDEHKRVWLAKCGRTLLADFIRHTKQDPVKFFNAYDEMLEYVSNDRNQEQLRQDVEGRGVCETGFYDVAIDFIILDAFEDLKSPPSAVYSVTKNYFMSMSMKYSTLNTIIWSIIKSKRQRLKNPDGFIAKFYNISETVMPAITLGFLGTDERLGELCQYFKVKNIMQHINNNILKFQEQVVQFVLDVFNTQRVCYRSLEEMTEDVWIVMRNRLEAVQTRMSNELLPA</sequence>
<keyword evidence="11" id="KW-1185">Reference proteome</keyword>
<dbReference type="OMA" id="EFCCCED"/>
<evidence type="ECO:0000256" key="2">
    <source>
        <dbReference type="ARBA" id="ARBA00008969"/>
    </source>
</evidence>
<dbReference type="Pfam" id="PF10265">
    <property type="entry name" value="Miga"/>
    <property type="match status" value="2"/>
</dbReference>
<evidence type="ECO:0000313" key="10">
    <source>
        <dbReference type="EMBL" id="EFP05801.1"/>
    </source>
</evidence>
<dbReference type="PANTHER" id="PTHR21508:SF5">
    <property type="entry name" value="MITOGUARDIN"/>
    <property type="match status" value="1"/>
</dbReference>